<dbReference type="CDD" id="cd00067">
    <property type="entry name" value="GAL4"/>
    <property type="match status" value="1"/>
</dbReference>
<gene>
    <name evidence="3" type="ORF">OIDMADRAFT_173188</name>
</gene>
<evidence type="ECO:0000256" key="1">
    <source>
        <dbReference type="ARBA" id="ARBA00023242"/>
    </source>
</evidence>
<dbReference type="OrthoDB" id="5229455at2759"/>
<feature type="domain" description="Zn(2)-C6 fungal-type" evidence="2">
    <location>
        <begin position="38"/>
        <end position="68"/>
    </location>
</feature>
<reference evidence="4" key="2">
    <citation type="submission" date="2015-01" db="EMBL/GenBank/DDBJ databases">
        <title>Evolutionary Origins and Diversification of the Mycorrhizal Mutualists.</title>
        <authorList>
            <consortium name="DOE Joint Genome Institute"/>
            <consortium name="Mycorrhizal Genomics Consortium"/>
            <person name="Kohler A."/>
            <person name="Kuo A."/>
            <person name="Nagy L.G."/>
            <person name="Floudas D."/>
            <person name="Copeland A."/>
            <person name="Barry K.W."/>
            <person name="Cichocki N."/>
            <person name="Veneault-Fourrey C."/>
            <person name="LaButti K."/>
            <person name="Lindquist E.A."/>
            <person name="Lipzen A."/>
            <person name="Lundell T."/>
            <person name="Morin E."/>
            <person name="Murat C."/>
            <person name="Riley R."/>
            <person name="Ohm R."/>
            <person name="Sun H."/>
            <person name="Tunlid A."/>
            <person name="Henrissat B."/>
            <person name="Grigoriev I.V."/>
            <person name="Hibbett D.S."/>
            <person name="Martin F."/>
        </authorList>
    </citation>
    <scope>NUCLEOTIDE SEQUENCE [LARGE SCALE GENOMIC DNA]</scope>
    <source>
        <strain evidence="4">Zn</strain>
    </source>
</reference>
<dbReference type="GO" id="GO:0001228">
    <property type="term" value="F:DNA-binding transcription activator activity, RNA polymerase II-specific"/>
    <property type="evidence" value="ECO:0007669"/>
    <property type="project" value="TreeGrafter"/>
</dbReference>
<name>A0A0C3CVB2_OIDMZ</name>
<dbReference type="EMBL" id="KN832894">
    <property type="protein sequence ID" value="KIM93617.1"/>
    <property type="molecule type" value="Genomic_DNA"/>
</dbReference>
<dbReference type="Proteomes" id="UP000054321">
    <property type="component" value="Unassembled WGS sequence"/>
</dbReference>
<keyword evidence="1" id="KW-0539">Nucleus</keyword>
<dbReference type="PANTHER" id="PTHR47784">
    <property type="entry name" value="STEROL UPTAKE CONTROL PROTEIN 2"/>
    <property type="match status" value="1"/>
</dbReference>
<dbReference type="Pfam" id="PF11951">
    <property type="entry name" value="Fungal_trans_2"/>
    <property type="match status" value="1"/>
</dbReference>
<dbReference type="InterPro" id="IPR021858">
    <property type="entry name" value="Fun_TF"/>
</dbReference>
<dbReference type="InParanoid" id="A0A0C3CVB2"/>
<dbReference type="Pfam" id="PF00172">
    <property type="entry name" value="Zn_clus"/>
    <property type="match status" value="1"/>
</dbReference>
<dbReference type="HOGENOM" id="CLU_027371_0_0_1"/>
<evidence type="ECO:0000313" key="4">
    <source>
        <dbReference type="Proteomes" id="UP000054321"/>
    </source>
</evidence>
<dbReference type="GO" id="GO:0008270">
    <property type="term" value="F:zinc ion binding"/>
    <property type="evidence" value="ECO:0007669"/>
    <property type="project" value="InterPro"/>
</dbReference>
<organism evidence="3 4">
    <name type="scientific">Oidiodendron maius (strain Zn)</name>
    <dbReference type="NCBI Taxonomy" id="913774"/>
    <lineage>
        <taxon>Eukaryota</taxon>
        <taxon>Fungi</taxon>
        <taxon>Dikarya</taxon>
        <taxon>Ascomycota</taxon>
        <taxon>Pezizomycotina</taxon>
        <taxon>Leotiomycetes</taxon>
        <taxon>Leotiomycetes incertae sedis</taxon>
        <taxon>Myxotrichaceae</taxon>
        <taxon>Oidiodendron</taxon>
    </lineage>
</organism>
<reference evidence="3 4" key="1">
    <citation type="submission" date="2014-04" db="EMBL/GenBank/DDBJ databases">
        <authorList>
            <consortium name="DOE Joint Genome Institute"/>
            <person name="Kuo A."/>
            <person name="Martino E."/>
            <person name="Perotto S."/>
            <person name="Kohler A."/>
            <person name="Nagy L.G."/>
            <person name="Floudas D."/>
            <person name="Copeland A."/>
            <person name="Barry K.W."/>
            <person name="Cichocki N."/>
            <person name="Veneault-Fourrey C."/>
            <person name="LaButti K."/>
            <person name="Lindquist E.A."/>
            <person name="Lipzen A."/>
            <person name="Lundell T."/>
            <person name="Morin E."/>
            <person name="Murat C."/>
            <person name="Sun H."/>
            <person name="Tunlid A."/>
            <person name="Henrissat B."/>
            <person name="Grigoriev I.V."/>
            <person name="Hibbett D.S."/>
            <person name="Martin F."/>
            <person name="Nordberg H.P."/>
            <person name="Cantor M.N."/>
            <person name="Hua S.X."/>
        </authorList>
    </citation>
    <scope>NUCLEOTIDE SEQUENCE [LARGE SCALE GENOMIC DNA]</scope>
    <source>
        <strain evidence="3 4">Zn</strain>
    </source>
</reference>
<evidence type="ECO:0000313" key="3">
    <source>
        <dbReference type="EMBL" id="KIM93617.1"/>
    </source>
</evidence>
<dbReference type="SMART" id="SM00066">
    <property type="entry name" value="GAL4"/>
    <property type="match status" value="1"/>
</dbReference>
<dbReference type="InterPro" id="IPR036864">
    <property type="entry name" value="Zn2-C6_fun-type_DNA-bd_sf"/>
</dbReference>
<keyword evidence="4" id="KW-1185">Reference proteome</keyword>
<dbReference type="PROSITE" id="PS00463">
    <property type="entry name" value="ZN2_CY6_FUNGAL_1"/>
    <property type="match status" value="1"/>
</dbReference>
<dbReference type="SUPFAM" id="SSF57701">
    <property type="entry name" value="Zn2/Cys6 DNA-binding domain"/>
    <property type="match status" value="1"/>
</dbReference>
<dbReference type="InterPro" id="IPR001138">
    <property type="entry name" value="Zn2Cys6_DnaBD"/>
</dbReference>
<dbReference type="AlphaFoldDB" id="A0A0C3CVB2"/>
<evidence type="ECO:0000259" key="2">
    <source>
        <dbReference type="PROSITE" id="PS50048"/>
    </source>
</evidence>
<proteinExistence type="predicted"/>
<dbReference type="Gene3D" id="4.10.240.10">
    <property type="entry name" value="Zn(2)-C6 fungal-type DNA-binding domain"/>
    <property type="match status" value="1"/>
</dbReference>
<dbReference type="STRING" id="913774.A0A0C3CVB2"/>
<dbReference type="InterPro" id="IPR053157">
    <property type="entry name" value="Sterol_Uptake_Regulator"/>
</dbReference>
<dbReference type="PROSITE" id="PS50048">
    <property type="entry name" value="ZN2_CY6_FUNGAL_2"/>
    <property type="match status" value="1"/>
</dbReference>
<dbReference type="PRINTS" id="PR00755">
    <property type="entry name" value="AFLATOXINBRP"/>
</dbReference>
<dbReference type="PANTHER" id="PTHR47784:SF7">
    <property type="entry name" value="ZN(II)2CYS6 TRANSCRIPTION FACTOR (EUROFUNG)"/>
    <property type="match status" value="1"/>
</dbReference>
<protein>
    <recommendedName>
        <fullName evidence="2">Zn(2)-C6 fungal-type domain-containing protein</fullName>
    </recommendedName>
</protein>
<sequence length="411" mass="47310">MNHHISAGTSYDECQPLGSDNAKLEPLLRKGHTKSRRGCHSCKRRRVKCPENRPACTQCTRRRLKCEWPELYISQAEEVIVKKSPTIPRQIELLPPVFKMQDFRLFHHFINDAYPIEPIGNESIWTHEIPSIAHNYNYLLHAMLALSASDIEASSNEHSLELAQSAIFHRILAIKYFNRALSARLHTFEERNAILATCFILLYQSKLIDEGLSEYLTFVRGCVLIPLQMTSKDLKLLFQNLLSDEGIEKTRPYLQDLQAVDLKSMDAAYASLEGLRPLCEREVEKRMHERLLDLVRCFYLSSCDGYIAWLKGSVFFSCHITHAEFLALIDPSNVAGQLLLSHLVAVQTLISPIKPMERAGRKNSHFINGMARWLEVAHAKVDPSMRGYFEWPIKRAEEVRQWFKYEKALAT</sequence>
<accession>A0A0C3CVB2</accession>